<gene>
    <name evidence="13" type="ORF">B5P45_26340</name>
</gene>
<dbReference type="InterPro" id="IPR013752">
    <property type="entry name" value="KPA_reductase"/>
</dbReference>
<feature type="domain" description="Ketopantoate reductase N-terminal" evidence="11">
    <location>
        <begin position="8"/>
        <end position="158"/>
    </location>
</feature>
<proteinExistence type="inferred from homology"/>
<evidence type="ECO:0000256" key="3">
    <source>
        <dbReference type="ARBA" id="ARBA00013014"/>
    </source>
</evidence>
<dbReference type="Proteomes" id="UP000232163">
    <property type="component" value="Unassembled WGS sequence"/>
</dbReference>
<dbReference type="PANTHER" id="PTHR43765">
    <property type="entry name" value="2-DEHYDROPANTOATE 2-REDUCTASE-RELATED"/>
    <property type="match status" value="1"/>
</dbReference>
<dbReference type="NCBIfam" id="TIGR00745">
    <property type="entry name" value="apbA_panE"/>
    <property type="match status" value="1"/>
</dbReference>
<dbReference type="InterPro" id="IPR036291">
    <property type="entry name" value="NAD(P)-bd_dom_sf"/>
</dbReference>
<comment type="similarity">
    <text evidence="2 10">Belongs to the ketopantoate reductase family.</text>
</comment>
<evidence type="ECO:0000256" key="7">
    <source>
        <dbReference type="ARBA" id="ARBA00023002"/>
    </source>
</evidence>
<organism evidence="13 14">
    <name type="scientific">Phyllobacterium zundukense</name>
    <dbReference type="NCBI Taxonomy" id="1867719"/>
    <lineage>
        <taxon>Bacteria</taxon>
        <taxon>Pseudomonadati</taxon>
        <taxon>Pseudomonadota</taxon>
        <taxon>Alphaproteobacteria</taxon>
        <taxon>Hyphomicrobiales</taxon>
        <taxon>Phyllobacteriaceae</taxon>
        <taxon>Phyllobacterium</taxon>
    </lineage>
</organism>
<comment type="pathway">
    <text evidence="1 10">Cofactor biosynthesis; (R)-pantothenate biosynthesis; (R)-pantoate from 3-methyl-2-oxobutanoate: step 2/2.</text>
</comment>
<dbReference type="AlphaFoldDB" id="A0A2N9VT13"/>
<dbReference type="NCBIfam" id="NF006083">
    <property type="entry name" value="PRK08229.1"/>
    <property type="match status" value="1"/>
</dbReference>
<dbReference type="KEGG" id="pht:BLM14_15880"/>
<dbReference type="EC" id="1.1.1.169" evidence="3 10"/>
<sequence length="341" mass="36787">MISDDSRIVIAGAGSIGCYVGGCLAAAGRDVIFLVRPRVEAALRQNGLKIVDLDGTEKLVPPERLALAVDPAAAFEQADIILVAVKSGATEEIAKLIARHAPSTAIVISLQNGINNARVLHRNLPTGFTVISGMVPFNVVQSETDGAALIVRRTTEGTVLIDDKPGDLADELSVQGLDVRHSPDMQGVLWGKLLMNLNNAANALSNLPLAKQLADRNWRLLLADQMIEGLNVMKAHGIVPSKIQGVSPGLLPWILRLPNFLFRIVAKKMLNIDPRARSSMWEDLSRGRPTEIDYLQGEIVRLAGEKNVAIPLTQKVVGCVKQAEGKPLRSHSVEEIRTARA</sequence>
<dbReference type="SUPFAM" id="SSF48179">
    <property type="entry name" value="6-phosphogluconate dehydrogenase C-terminal domain-like"/>
    <property type="match status" value="1"/>
</dbReference>
<dbReference type="InterPro" id="IPR003710">
    <property type="entry name" value="ApbA"/>
</dbReference>
<comment type="caution">
    <text evidence="13">The sequence shown here is derived from an EMBL/GenBank/DDBJ whole genome shotgun (WGS) entry which is preliminary data.</text>
</comment>
<dbReference type="Gene3D" id="1.10.1040.10">
    <property type="entry name" value="N-(1-d-carboxylethyl)-l-norvaline Dehydrogenase, domain 2"/>
    <property type="match status" value="1"/>
</dbReference>
<dbReference type="PANTHER" id="PTHR43765:SF2">
    <property type="entry name" value="2-DEHYDROPANTOATE 2-REDUCTASE"/>
    <property type="match status" value="1"/>
</dbReference>
<dbReference type="Pfam" id="PF08546">
    <property type="entry name" value="ApbA_C"/>
    <property type="match status" value="1"/>
</dbReference>
<keyword evidence="7 10" id="KW-0560">Oxidoreductase</keyword>
<evidence type="ECO:0000256" key="4">
    <source>
        <dbReference type="ARBA" id="ARBA00019465"/>
    </source>
</evidence>
<dbReference type="PROSITE" id="PS51257">
    <property type="entry name" value="PROKAR_LIPOPROTEIN"/>
    <property type="match status" value="1"/>
</dbReference>
<dbReference type="InterPro" id="IPR013328">
    <property type="entry name" value="6PGD_dom2"/>
</dbReference>
<dbReference type="Gene3D" id="3.40.50.720">
    <property type="entry name" value="NAD(P)-binding Rossmann-like Domain"/>
    <property type="match status" value="1"/>
</dbReference>
<evidence type="ECO:0000313" key="14">
    <source>
        <dbReference type="Proteomes" id="UP000232163"/>
    </source>
</evidence>
<comment type="catalytic activity">
    <reaction evidence="9 10">
        <text>(R)-pantoate + NADP(+) = 2-dehydropantoate + NADPH + H(+)</text>
        <dbReference type="Rhea" id="RHEA:16233"/>
        <dbReference type="ChEBI" id="CHEBI:11561"/>
        <dbReference type="ChEBI" id="CHEBI:15378"/>
        <dbReference type="ChEBI" id="CHEBI:15980"/>
        <dbReference type="ChEBI" id="CHEBI:57783"/>
        <dbReference type="ChEBI" id="CHEBI:58349"/>
        <dbReference type="EC" id="1.1.1.169"/>
    </reaction>
</comment>
<dbReference type="SUPFAM" id="SSF51735">
    <property type="entry name" value="NAD(P)-binding Rossmann-fold domains"/>
    <property type="match status" value="1"/>
</dbReference>
<evidence type="ECO:0000256" key="10">
    <source>
        <dbReference type="RuleBase" id="RU362068"/>
    </source>
</evidence>
<dbReference type="GO" id="GO:0050661">
    <property type="term" value="F:NADP binding"/>
    <property type="evidence" value="ECO:0007669"/>
    <property type="project" value="TreeGrafter"/>
</dbReference>
<keyword evidence="5 10" id="KW-0566">Pantothenate biosynthesis</keyword>
<evidence type="ECO:0000256" key="9">
    <source>
        <dbReference type="ARBA" id="ARBA00048793"/>
    </source>
</evidence>
<dbReference type="InterPro" id="IPR050838">
    <property type="entry name" value="Ketopantoate_reductase"/>
</dbReference>
<evidence type="ECO:0000256" key="1">
    <source>
        <dbReference type="ARBA" id="ARBA00004994"/>
    </source>
</evidence>
<comment type="function">
    <text evidence="10">Catalyzes the NADPH-dependent reduction of ketopantoate into pantoic acid.</text>
</comment>
<dbReference type="EMBL" id="MZMT01000053">
    <property type="protein sequence ID" value="PIO42631.1"/>
    <property type="molecule type" value="Genomic_DNA"/>
</dbReference>
<evidence type="ECO:0000256" key="5">
    <source>
        <dbReference type="ARBA" id="ARBA00022655"/>
    </source>
</evidence>
<dbReference type="RefSeq" id="WP_100001400.1">
    <property type="nucleotide sequence ID" value="NZ_CP017940.1"/>
</dbReference>
<evidence type="ECO:0000256" key="2">
    <source>
        <dbReference type="ARBA" id="ARBA00007870"/>
    </source>
</evidence>
<evidence type="ECO:0000313" key="13">
    <source>
        <dbReference type="EMBL" id="PIO42631.1"/>
    </source>
</evidence>
<dbReference type="GO" id="GO:0008677">
    <property type="term" value="F:2-dehydropantoate 2-reductase activity"/>
    <property type="evidence" value="ECO:0007669"/>
    <property type="project" value="UniProtKB-EC"/>
</dbReference>
<dbReference type="InterPro" id="IPR013332">
    <property type="entry name" value="KPR_N"/>
</dbReference>
<evidence type="ECO:0000256" key="8">
    <source>
        <dbReference type="ARBA" id="ARBA00032024"/>
    </source>
</evidence>
<dbReference type="Pfam" id="PF02558">
    <property type="entry name" value="ApbA"/>
    <property type="match status" value="1"/>
</dbReference>
<protein>
    <recommendedName>
        <fullName evidence="4 10">2-dehydropantoate 2-reductase</fullName>
        <ecNumber evidence="3 10">1.1.1.169</ecNumber>
    </recommendedName>
    <alternativeName>
        <fullName evidence="8 10">Ketopantoate reductase</fullName>
    </alternativeName>
</protein>
<accession>A0A2N9VT13</accession>
<dbReference type="UniPathway" id="UPA00028">
    <property type="reaction ID" value="UER00004"/>
</dbReference>
<evidence type="ECO:0000259" key="12">
    <source>
        <dbReference type="Pfam" id="PF08546"/>
    </source>
</evidence>
<keyword evidence="14" id="KW-1185">Reference proteome</keyword>
<reference evidence="14" key="1">
    <citation type="journal article" date="2017" name="Int J Environ Stud">
        <title>Does the Miocene-Pliocene relict legume Oxytropis triphylla form nitrogen-fixing nodules with a combination of bacterial strains?</title>
        <authorList>
            <person name="Safronova V."/>
            <person name="Belimov A."/>
            <person name="Sazanova A."/>
            <person name="Kuznetsova I."/>
            <person name="Popova J."/>
            <person name="Andronov E."/>
            <person name="Verkhozina A."/>
            <person name="Tikhonovich I."/>
        </authorList>
    </citation>
    <scope>NUCLEOTIDE SEQUENCE [LARGE SCALE GENOMIC DNA]</scope>
    <source>
        <strain evidence="14">Tri-38</strain>
    </source>
</reference>
<feature type="domain" description="Ketopantoate reductase C-terminal" evidence="12">
    <location>
        <begin position="184"/>
        <end position="323"/>
    </location>
</feature>
<evidence type="ECO:0000259" key="11">
    <source>
        <dbReference type="Pfam" id="PF02558"/>
    </source>
</evidence>
<evidence type="ECO:0000256" key="6">
    <source>
        <dbReference type="ARBA" id="ARBA00022857"/>
    </source>
</evidence>
<dbReference type="OrthoDB" id="9796561at2"/>
<keyword evidence="6 10" id="KW-0521">NADP</keyword>
<dbReference type="GO" id="GO:0005737">
    <property type="term" value="C:cytoplasm"/>
    <property type="evidence" value="ECO:0007669"/>
    <property type="project" value="TreeGrafter"/>
</dbReference>
<dbReference type="GO" id="GO:0015940">
    <property type="term" value="P:pantothenate biosynthetic process"/>
    <property type="evidence" value="ECO:0007669"/>
    <property type="project" value="UniProtKB-UniPathway"/>
</dbReference>
<dbReference type="InterPro" id="IPR008927">
    <property type="entry name" value="6-PGluconate_DH-like_C_sf"/>
</dbReference>
<name>A0A2N9VT13_9HYPH</name>